<dbReference type="Proteomes" id="UP000270046">
    <property type="component" value="Chromosome"/>
</dbReference>
<dbReference type="AlphaFoldDB" id="A0A494VQU8"/>
<dbReference type="RefSeq" id="WP_119406239.1">
    <property type="nucleotide sequence ID" value="NZ_CP032869.1"/>
</dbReference>
<evidence type="ECO:0000313" key="2">
    <source>
        <dbReference type="Proteomes" id="UP000270046"/>
    </source>
</evidence>
<name>A0A494VQU8_9SPHI</name>
<sequence>MSRYPKVKNIELVGTYPASVNSGGGYVWDAVLEYRVWLHPHDGAPDLFNGDDYCYFFDNYEDALEFSNENQGSEEPLALILQEEYLDEPEPNKYIHIKKQRITEWDVEFLNRPRRTSNTIPDFLSPDAPDNRLAILRGLV</sequence>
<reference evidence="1 2" key="1">
    <citation type="submission" date="2018-10" db="EMBL/GenBank/DDBJ databases">
        <title>Genome sequencing of Mucilaginibacter sp. HYN0043.</title>
        <authorList>
            <person name="Kim M."/>
            <person name="Yi H."/>
        </authorList>
    </citation>
    <scope>NUCLEOTIDE SEQUENCE [LARGE SCALE GENOMIC DNA]</scope>
    <source>
        <strain evidence="1 2">HYN0043</strain>
    </source>
</reference>
<keyword evidence="2" id="KW-1185">Reference proteome</keyword>
<organism evidence="1 2">
    <name type="scientific">Mucilaginibacter celer</name>
    <dbReference type="NCBI Taxonomy" id="2305508"/>
    <lineage>
        <taxon>Bacteria</taxon>
        <taxon>Pseudomonadati</taxon>
        <taxon>Bacteroidota</taxon>
        <taxon>Sphingobacteriia</taxon>
        <taxon>Sphingobacteriales</taxon>
        <taxon>Sphingobacteriaceae</taxon>
        <taxon>Mucilaginibacter</taxon>
    </lineage>
</organism>
<dbReference type="EMBL" id="CP032869">
    <property type="protein sequence ID" value="AYL97956.1"/>
    <property type="molecule type" value="Genomic_DNA"/>
</dbReference>
<gene>
    <name evidence="1" type="ORF">HYN43_022855</name>
</gene>
<dbReference type="OrthoDB" id="194151at2"/>
<dbReference type="KEGG" id="muh:HYN43_022855"/>
<dbReference type="GO" id="GO:0016740">
    <property type="term" value="F:transferase activity"/>
    <property type="evidence" value="ECO:0007669"/>
    <property type="project" value="UniProtKB-KW"/>
</dbReference>
<proteinExistence type="predicted"/>
<evidence type="ECO:0000313" key="1">
    <source>
        <dbReference type="EMBL" id="AYL97956.1"/>
    </source>
</evidence>
<accession>A0A494VQU8</accession>
<keyword evidence="1" id="KW-0808">Transferase</keyword>
<protein>
    <submittedName>
        <fullName evidence="1">GCN5 family acetyltransferase</fullName>
    </submittedName>
</protein>